<dbReference type="InterPro" id="IPR019451">
    <property type="entry name" value="Rtp1_C1"/>
</dbReference>
<organism evidence="4 5">
    <name type="scientific">Zygosaccharomyces bailii (strain CLIB 213 / ATCC 58445 / CBS 680 / BCRC 21525 / NBRC 1098 / NCYC 1416 / NRRL Y-2227)</name>
    <dbReference type="NCBI Taxonomy" id="1333698"/>
    <lineage>
        <taxon>Eukaryota</taxon>
        <taxon>Fungi</taxon>
        <taxon>Dikarya</taxon>
        <taxon>Ascomycota</taxon>
        <taxon>Saccharomycotina</taxon>
        <taxon>Saccharomycetes</taxon>
        <taxon>Saccharomycetales</taxon>
        <taxon>Saccharomycetaceae</taxon>
        <taxon>Zygosaccharomyces</taxon>
    </lineage>
</organism>
<gene>
    <name evidence="4" type="ORF">BN860_04632g</name>
</gene>
<dbReference type="Pfam" id="PF10363">
    <property type="entry name" value="RTP1_C1"/>
    <property type="match status" value="1"/>
</dbReference>
<dbReference type="PANTHER" id="PTHR20959:SF1">
    <property type="entry name" value="TRANSPORT AND GOLGI ORGANIZATION PROTEIN 6 HOMOLOG"/>
    <property type="match status" value="1"/>
</dbReference>
<dbReference type="PANTHER" id="PTHR20959">
    <property type="entry name" value="TRANSPORT AND GOLGI ORGANIZATION PROTEIN 6 FAMILY MEMBER"/>
    <property type="match status" value="1"/>
</dbReference>
<proteinExistence type="inferred from homology"/>
<dbReference type="InterPro" id="IPR016024">
    <property type="entry name" value="ARM-type_fold"/>
</dbReference>
<evidence type="ECO:0000313" key="5">
    <source>
        <dbReference type="Proteomes" id="UP000019375"/>
    </source>
</evidence>
<dbReference type="EMBL" id="HG316455">
    <property type="protein sequence ID" value="CDF88203.1"/>
    <property type="molecule type" value="Genomic_DNA"/>
</dbReference>
<reference evidence="5" key="1">
    <citation type="journal article" date="2013" name="Genome Announc.">
        <title>Genome sequence of the food spoilage yeast Zygosaccharomyces bailii CLIB 213(T).</title>
        <authorList>
            <person name="Galeote V."/>
            <person name="Bigey F."/>
            <person name="Devillers H."/>
            <person name="Neuveglise C."/>
            <person name="Dequin S."/>
        </authorList>
    </citation>
    <scope>NUCLEOTIDE SEQUENCE [LARGE SCALE GENOMIC DNA]</scope>
    <source>
        <strain evidence="5">CLIB 213 / ATCC 58445 / CBS 680 / CCRC 21525 / NBRC 1098 / NCYC 1416 / NRRL Y-2227</strain>
    </source>
</reference>
<dbReference type="AlphaFoldDB" id="A0A8J2T6S9"/>
<dbReference type="InterPro" id="IPR039600">
    <property type="entry name" value="TANGO6/Rtp1"/>
</dbReference>
<feature type="region of interest" description="Disordered" evidence="2">
    <location>
        <begin position="555"/>
        <end position="583"/>
    </location>
</feature>
<sequence length="908" mass="103570">MSVSDILKYPQNVGSTPLDSFFQDLEAKILSKTGSLKADNQRFVSQLLHYLRKLHSLTLDEQAELNAKGSDLLPISLHDMKYVENLIALLIIHGIYVNLPTDFQAPLQFSKDEVPSSYKSDFSTLELVCTTIHSILLQNSDQKDYVRSIILKGPLFMNSYLGLLTLCVEMPSSEHEKMLQELENVQQSYELFEMYTFLVQIRNADAKARLLTQLGTLAVRRNNGVLSLIDFIMGVREDEQVDLEKMNKVAQLLVAKPKSTSSSQYFSSLFPQIYDGLSMLNRPIVVSCLNNVVTTFFLKNQKIVKDFLFQKLYKVIFNEPIRDHCAKELNDTNNVLISLTKNSCNDLLQNLVGGVDKKLFYLNLWTYALFLKRNQKLNPLGQENRPYYEVILTLLKSFVVLLQDNEILTYLSMNLLNYRHEKWEYCIDFETQLAYIALRSEEIELRARKEWKDPLAEANEMFTSIDEAVDLFVQLLRIINKEEMVKDVFLAVLARWVKTDRHNDAALGDIHSSALVLLDLKILEKLHNEFTTDIVKKPTDILQLLIELIDFCSDEERQQDSDDEERSEKDSDDEDGGGENEGDHKIEAQLQSAQPSALDMMIQLLKSVLPTPAAKLESSKISLRIIDAKLLKHGNNSMHKAITDVIESKESAAADNDADDDFLHEAMVNLSDQSAPIEVLGLTQLIQLIQKKSSVVTPTTVTQWHIQFLKSKDPYIYLTAIKGLSILCECDERTFDRLLSMYAGTKKSNNILDDILKIGEVFTNYIQHQNEMFQGPQAHKLIDTCLIKVRRRDEIDDRLRMSAISLLGTGVQTNARGIQDRIGDILDCSFGILQMETKAKGSFVVRRAALHLIHDLLYSAATFPSQYNRAKLVTLLEYTREKDHDMLVRDQSAQLLSILNSGEYSRTF</sequence>
<feature type="compositionally biased region" description="Acidic residues" evidence="2">
    <location>
        <begin position="561"/>
        <end position="580"/>
    </location>
</feature>
<accession>A0A8J2T6S9</accession>
<name>A0A8J2T6S9_ZYGB2</name>
<protein>
    <submittedName>
        <fullName evidence="4">BN860_04632g1_1</fullName>
    </submittedName>
</protein>
<dbReference type="Proteomes" id="UP000019375">
    <property type="component" value="Unassembled WGS sequence"/>
</dbReference>
<keyword evidence="5" id="KW-1185">Reference proteome</keyword>
<evidence type="ECO:0000313" key="4">
    <source>
        <dbReference type="EMBL" id="CDF88203.1"/>
    </source>
</evidence>
<evidence type="ECO:0000256" key="2">
    <source>
        <dbReference type="SAM" id="MobiDB-lite"/>
    </source>
</evidence>
<dbReference type="GO" id="GO:0009306">
    <property type="term" value="P:protein secretion"/>
    <property type="evidence" value="ECO:0007669"/>
    <property type="project" value="TreeGrafter"/>
</dbReference>
<dbReference type="OrthoDB" id="39591at2759"/>
<evidence type="ECO:0000259" key="3">
    <source>
        <dbReference type="Pfam" id="PF10363"/>
    </source>
</evidence>
<feature type="domain" description="RNA polymerase II assembly factor Rtp1 C-terminal" evidence="3">
    <location>
        <begin position="664"/>
        <end position="772"/>
    </location>
</feature>
<comment type="similarity">
    <text evidence="1">Belongs to the Tango6 family.</text>
</comment>
<dbReference type="SUPFAM" id="SSF48371">
    <property type="entry name" value="ARM repeat"/>
    <property type="match status" value="1"/>
</dbReference>
<evidence type="ECO:0000256" key="1">
    <source>
        <dbReference type="ARBA" id="ARBA00005724"/>
    </source>
</evidence>